<dbReference type="InterPro" id="IPR013087">
    <property type="entry name" value="Znf_C2H2_type"/>
</dbReference>
<comment type="subcellular location">
    <subcellularLocation>
        <location evidence="1">Nucleus</location>
    </subcellularLocation>
</comment>
<dbReference type="PROSITE" id="PS50157">
    <property type="entry name" value="ZINC_FINGER_C2H2_2"/>
    <property type="match status" value="6"/>
</dbReference>
<keyword evidence="8" id="KW-0539">Nucleus</keyword>
<evidence type="ECO:0000313" key="12">
    <source>
        <dbReference type="Proteomes" id="UP000886998"/>
    </source>
</evidence>
<reference evidence="11" key="1">
    <citation type="submission" date="2020-08" db="EMBL/GenBank/DDBJ databases">
        <title>Multicomponent nature underlies the extraordinary mechanical properties of spider dragline silk.</title>
        <authorList>
            <person name="Kono N."/>
            <person name="Nakamura H."/>
            <person name="Mori M."/>
            <person name="Yoshida Y."/>
            <person name="Ohtoshi R."/>
            <person name="Malay A.D."/>
            <person name="Moran D.A.P."/>
            <person name="Tomita M."/>
            <person name="Numata K."/>
            <person name="Arakawa K."/>
        </authorList>
    </citation>
    <scope>NUCLEOTIDE SEQUENCE</scope>
</reference>
<gene>
    <name evidence="11" type="primary">NCL1_36077</name>
    <name evidence="11" type="ORF">TNIN_335772</name>
</gene>
<feature type="domain" description="C2H2-type" evidence="10">
    <location>
        <begin position="30"/>
        <end position="57"/>
    </location>
</feature>
<dbReference type="GO" id="GO:0005634">
    <property type="term" value="C:nucleus"/>
    <property type="evidence" value="ECO:0007669"/>
    <property type="project" value="UniProtKB-SubCell"/>
</dbReference>
<proteinExistence type="predicted"/>
<dbReference type="FunFam" id="3.30.160.60:FF:002343">
    <property type="entry name" value="Zinc finger protein 33A"/>
    <property type="match status" value="1"/>
</dbReference>
<feature type="domain" description="C2H2-type" evidence="10">
    <location>
        <begin position="189"/>
        <end position="216"/>
    </location>
</feature>
<dbReference type="Pfam" id="PF00096">
    <property type="entry name" value="zf-C2H2"/>
    <property type="match status" value="2"/>
</dbReference>
<feature type="domain" description="C2H2-type" evidence="10">
    <location>
        <begin position="90"/>
        <end position="117"/>
    </location>
</feature>
<evidence type="ECO:0000256" key="4">
    <source>
        <dbReference type="ARBA" id="ARBA00022771"/>
    </source>
</evidence>
<keyword evidence="12" id="KW-1185">Reference proteome</keyword>
<dbReference type="EMBL" id="BMAV01014500">
    <property type="protein sequence ID" value="GFY62940.1"/>
    <property type="molecule type" value="Genomic_DNA"/>
</dbReference>
<evidence type="ECO:0000256" key="3">
    <source>
        <dbReference type="ARBA" id="ARBA00022737"/>
    </source>
</evidence>
<organism evidence="11 12">
    <name type="scientific">Trichonephila inaurata madagascariensis</name>
    <dbReference type="NCBI Taxonomy" id="2747483"/>
    <lineage>
        <taxon>Eukaryota</taxon>
        <taxon>Metazoa</taxon>
        <taxon>Ecdysozoa</taxon>
        <taxon>Arthropoda</taxon>
        <taxon>Chelicerata</taxon>
        <taxon>Arachnida</taxon>
        <taxon>Araneae</taxon>
        <taxon>Araneomorphae</taxon>
        <taxon>Entelegynae</taxon>
        <taxon>Araneoidea</taxon>
        <taxon>Nephilidae</taxon>
        <taxon>Trichonephila</taxon>
        <taxon>Trichonephila inaurata</taxon>
    </lineage>
</organism>
<feature type="domain" description="C2H2-type" evidence="10">
    <location>
        <begin position="136"/>
        <end position="163"/>
    </location>
</feature>
<keyword evidence="6" id="KW-0805">Transcription regulation</keyword>
<sequence length="273" mass="31234">MFTELLLRYTICFSDASYTITHLKDGGALSFCTFCSYSTAYKGNLKTHMLVHTGERRYACSICKKSFSLKACQLRSSPTSTDYDIVVPLHACSYCNYSTPYKTTLMNHVRIHTGERPHSCTVCGFISELNEEGTTYLCSYCSYSSFIKTNIKRHVLVHTGERQHVCSICGYKQRSKFFLNVNESSHPPHSCPYCTYRAWSSNHLKSHLRTHTGERPYMCTVCCKSFVQASHLKTHFRIHSGERPYDCKVCGKTFADQSNFLRHRLVHLAKNSS</sequence>
<evidence type="ECO:0000256" key="1">
    <source>
        <dbReference type="ARBA" id="ARBA00004123"/>
    </source>
</evidence>
<keyword evidence="5" id="KW-0862">Zinc</keyword>
<evidence type="ECO:0000313" key="11">
    <source>
        <dbReference type="EMBL" id="GFY62940.1"/>
    </source>
</evidence>
<dbReference type="GO" id="GO:0008270">
    <property type="term" value="F:zinc ion binding"/>
    <property type="evidence" value="ECO:0007669"/>
    <property type="project" value="UniProtKB-KW"/>
</dbReference>
<name>A0A8X6Y213_9ARAC</name>
<dbReference type="PANTHER" id="PTHR24394:SF48">
    <property type="entry name" value="ZINC FINGER PROTEIN 771"/>
    <property type="match status" value="1"/>
</dbReference>
<keyword evidence="4 9" id="KW-0863">Zinc-finger</keyword>
<dbReference type="AlphaFoldDB" id="A0A8X6Y213"/>
<evidence type="ECO:0000256" key="9">
    <source>
        <dbReference type="PROSITE-ProRule" id="PRU00042"/>
    </source>
</evidence>
<evidence type="ECO:0000259" key="10">
    <source>
        <dbReference type="PROSITE" id="PS50157"/>
    </source>
</evidence>
<keyword evidence="2" id="KW-0479">Metal-binding</keyword>
<dbReference type="SMART" id="SM00355">
    <property type="entry name" value="ZnF_C2H2"/>
    <property type="match status" value="6"/>
</dbReference>
<evidence type="ECO:0000256" key="2">
    <source>
        <dbReference type="ARBA" id="ARBA00022723"/>
    </source>
</evidence>
<accession>A0A8X6Y213</accession>
<dbReference type="OrthoDB" id="6435168at2759"/>
<comment type="caution">
    <text evidence="11">The sequence shown here is derived from an EMBL/GenBank/DDBJ whole genome shotgun (WGS) entry which is preliminary data.</text>
</comment>
<evidence type="ECO:0000256" key="6">
    <source>
        <dbReference type="ARBA" id="ARBA00023015"/>
    </source>
</evidence>
<keyword evidence="3" id="KW-0677">Repeat</keyword>
<evidence type="ECO:0000256" key="7">
    <source>
        <dbReference type="ARBA" id="ARBA00023163"/>
    </source>
</evidence>
<dbReference type="InterPro" id="IPR036236">
    <property type="entry name" value="Znf_C2H2_sf"/>
</dbReference>
<dbReference type="PANTHER" id="PTHR24394">
    <property type="entry name" value="ZINC FINGER PROTEIN"/>
    <property type="match status" value="1"/>
</dbReference>
<protein>
    <submittedName>
        <fullName evidence="11">Zinc finger protein</fullName>
    </submittedName>
</protein>
<dbReference type="PROSITE" id="PS00028">
    <property type="entry name" value="ZINC_FINGER_C2H2_1"/>
    <property type="match status" value="2"/>
</dbReference>
<dbReference type="Proteomes" id="UP000886998">
    <property type="component" value="Unassembled WGS sequence"/>
</dbReference>
<evidence type="ECO:0000256" key="8">
    <source>
        <dbReference type="ARBA" id="ARBA00023242"/>
    </source>
</evidence>
<feature type="domain" description="C2H2-type" evidence="10">
    <location>
        <begin position="217"/>
        <end position="244"/>
    </location>
</feature>
<evidence type="ECO:0000256" key="5">
    <source>
        <dbReference type="ARBA" id="ARBA00022833"/>
    </source>
</evidence>
<keyword evidence="7" id="KW-0804">Transcription</keyword>
<dbReference type="FunFam" id="3.30.160.60:FF:000295">
    <property type="entry name" value="zinc finger protein 19"/>
    <property type="match status" value="1"/>
</dbReference>
<dbReference type="SUPFAM" id="SSF57667">
    <property type="entry name" value="beta-beta-alpha zinc fingers"/>
    <property type="match status" value="5"/>
</dbReference>
<feature type="domain" description="C2H2-type" evidence="10">
    <location>
        <begin position="245"/>
        <end position="272"/>
    </location>
</feature>
<dbReference type="GO" id="GO:0000981">
    <property type="term" value="F:DNA-binding transcription factor activity, RNA polymerase II-specific"/>
    <property type="evidence" value="ECO:0007669"/>
    <property type="project" value="TreeGrafter"/>
</dbReference>
<dbReference type="Gene3D" id="3.30.160.60">
    <property type="entry name" value="Classic Zinc Finger"/>
    <property type="match status" value="7"/>
</dbReference>